<dbReference type="NCBIfam" id="NF047321">
    <property type="entry name" value="SCO7613_CTERM"/>
    <property type="match status" value="1"/>
</dbReference>
<feature type="transmembrane region" description="Helical" evidence="2">
    <location>
        <begin position="738"/>
        <end position="760"/>
    </location>
</feature>
<feature type="transmembrane region" description="Helical" evidence="2">
    <location>
        <begin position="269"/>
        <end position="287"/>
    </location>
</feature>
<feature type="transmembrane region" description="Helical" evidence="2">
    <location>
        <begin position="1518"/>
        <end position="1537"/>
    </location>
</feature>
<keyword evidence="4" id="KW-1185">Reference proteome</keyword>
<feature type="transmembrane region" description="Helical" evidence="2">
    <location>
        <begin position="1798"/>
        <end position="1816"/>
    </location>
</feature>
<feature type="transmembrane region" description="Helical" evidence="2">
    <location>
        <begin position="414"/>
        <end position="437"/>
    </location>
</feature>
<feature type="transmembrane region" description="Helical" evidence="2">
    <location>
        <begin position="443"/>
        <end position="462"/>
    </location>
</feature>
<feature type="transmembrane region" description="Helical" evidence="2">
    <location>
        <begin position="525"/>
        <end position="543"/>
    </location>
</feature>
<evidence type="ECO:0000256" key="2">
    <source>
        <dbReference type="SAM" id="Phobius"/>
    </source>
</evidence>
<feature type="transmembrane region" description="Helical" evidence="2">
    <location>
        <begin position="550"/>
        <end position="568"/>
    </location>
</feature>
<dbReference type="InterPro" id="IPR058062">
    <property type="entry name" value="SCO7613_C"/>
</dbReference>
<feature type="transmembrane region" description="Helical" evidence="2">
    <location>
        <begin position="574"/>
        <end position="593"/>
    </location>
</feature>
<feature type="transmembrane region" description="Helical" evidence="2">
    <location>
        <begin position="1637"/>
        <end position="1654"/>
    </location>
</feature>
<feature type="transmembrane region" description="Helical" evidence="2">
    <location>
        <begin position="240"/>
        <end position="257"/>
    </location>
</feature>
<feature type="transmembrane region" description="Helical" evidence="2">
    <location>
        <begin position="1694"/>
        <end position="1713"/>
    </location>
</feature>
<sequence length="1887" mass="186896">MNGSYDGTRLWPASPFDLADVHRCPSCFAVIVAAVCPTCGFALTDARAPQVLALGREIVSTELARQQLIDEIRQDSPAPARIAAAAAMSTDAAAPAILTAPQPVGAAVAPTAAVPDLVAPVDTAAAAAAASVPSPSVPAGGLPPAYTKPVAREAAPAGREPAAPAPIVASAPRRRLTVPVLLLIVGVSLVGIAAVFFLILAFYVANTAVRALIVGAITLATIGLASWLRRRSLTATAEGIGALGVVLLALDAWAVRANDLFGAGATDPAVYTGIAALVVAVLCRVWARVSHLRGPDLAASLGLPAGLGFLVAGLAALPPAEAATAGLLGAAAGGLVHALPVPWSSARPGADGIVERLVLALSGVGALVAAGITAVVFTGDAVAVVVWSSAGLVVLGAAHAWLARRRVAGIELPAAGVVSGVASSIAVAAAGLAGWQLALRTEAPVYTLLVGPLLAVLVAFALDVVRARRASRTLLPAAIVSGAVAAASIAGVAIWWFAQAAMAIERSWSAWTMDAFATPVAAPEGPVLALSAAVVIAAMLLRAPTIARPVLREIAPVVAAVLVLTAAARTAVPAVLVAAGVVAAAVAVVALGVRRRRGGSVPGTAMVPAVTRADGDGRVESGGTSVGWIVTGGIAVATAYLAGVATPWLWLVGVAVALAYPIAVRLVLRPAGGAAVATAVVPVAIAALSALPAPAALAAATGLWGDEPSIILALLQWVALATLAAAVVLRVDAPSRAALAIAAEVIAALTLAWSAIAVAMDDASLAGPLVASLGEPALGIVRSALLLVGFAALALGATRVGREPAIIAAALTAPLAAATAYDVLRTAGGVNTDATPIVLTAAAVAVTVAAAIVVTLVRREAASDGRDDAAVAGAGALGASGAPEVTGATESNGAPGSRAAVATAPVVAPIDIPASVAAVGTTSSADVTATSAVRLPAPPVAVIRRRAADLGAAVTLLVVVWGVPLQLTWAVLALIAIWFAATAVTRIAVDDASITAERGRTAHGWIAPAADPLDDRFATSRPGTPVAAAPRRLLAWPAVAAGIAAWWSWLDAGTPAAWWTIETYVIPVAVALVVFTAVLVWLRRRAEAAVALAAGLVVGLWTLALAGWWSEPLRGVIVALVAVGITLALSFTPVRGIRPVAPVGAAVAMTGLALVAVQRAVEGPGWQVLWLVLLVATAYASGAGAAAARPARPSSTLYALVVPPAALIAAVAVIVPIADEPRILAGSLIMLAGLHLAAAWLDRLPLTALTRWVSLGGALAIGAGAWSLGAATQIEAVSLPVAAMCLIGAVLGMLRRRTSGEPWPAAEGPAWIAGLVLATVPSLLAAPTSARVWSYVILTLLAAGAVAALREPAGRAAEAVTSLPEPVDRAAAALVGLPPVDVGAGAVPDAAGRGSPSRTTPRPGATGWFFPQASASASAPGAPATGAGTPVPASGTAAPAPGTAAPAAGTAAPVAGTRGTAPGTPAAVAGAPIVGAPPAPPRPRYPDVWSLRTPTVTLLGAAALVVGLRGLLAPGLASGTAAAIVAGVGVLAVAVVFTATARTDRPARVAAALAGAGAALLVLVTLTKPEADLGTMTVTAVIGGAVGVAGASVLGLRRWVPLGAVLAVGGLLVALTACAMRFFAVATRPDGGLEPDLWAVAGAGIAAAIAFAALRATPSAAVGRVAGAGFAVASVLFAGAEATLLGAQPTGDELRTVLVMSAMTAAAAIGFALRARLGLSLAIAAAVAGIVFGLLALTAAGVRPVELVTVPPAIGGILFGVRAMRRDPGLRSWPALGPWLALLTVPSLLHDFGESELWRIVALGVVAIAMVVVGAVYRLQAPLVLGSAVLLVHAVAQLWPWISTAYATVPWWLWLGLGGALLIFIAARYEKRMRALRTAFVAVTSLR</sequence>
<evidence type="ECO:0000313" key="4">
    <source>
        <dbReference type="Proteomes" id="UP001283109"/>
    </source>
</evidence>
<feature type="transmembrane region" description="Helical" evidence="2">
    <location>
        <begin position="1223"/>
        <end position="1241"/>
    </location>
</feature>
<proteinExistence type="predicted"/>
<feature type="transmembrane region" description="Helical" evidence="2">
    <location>
        <begin position="1197"/>
        <end position="1217"/>
    </location>
</feature>
<feature type="transmembrane region" description="Helical" evidence="2">
    <location>
        <begin position="1167"/>
        <end position="1188"/>
    </location>
</feature>
<feature type="compositionally biased region" description="Low complexity" evidence="1">
    <location>
        <begin position="1413"/>
        <end position="1454"/>
    </location>
</feature>
<feature type="transmembrane region" description="Helical" evidence="2">
    <location>
        <begin position="299"/>
        <end position="317"/>
    </location>
</feature>
<keyword evidence="2" id="KW-0472">Membrane</keyword>
<protein>
    <submittedName>
        <fullName evidence="3">Uncharacterized protein</fullName>
    </submittedName>
</protein>
<feature type="transmembrane region" description="Helical" evidence="2">
    <location>
        <begin position="1253"/>
        <end position="1271"/>
    </location>
</feature>
<accession>A0ABU4H4C7</accession>
<feature type="transmembrane region" description="Helical" evidence="2">
    <location>
        <begin position="969"/>
        <end position="989"/>
    </location>
</feature>
<feature type="transmembrane region" description="Helical" evidence="2">
    <location>
        <begin position="180"/>
        <end position="203"/>
    </location>
</feature>
<feature type="transmembrane region" description="Helical" evidence="2">
    <location>
        <begin position="1115"/>
        <end position="1134"/>
    </location>
</feature>
<dbReference type="RefSeq" id="WP_318354682.1">
    <property type="nucleotide sequence ID" value="NZ_JAWQEV010000005.1"/>
</dbReference>
<feature type="transmembrane region" description="Helical" evidence="2">
    <location>
        <begin position="947"/>
        <end position="963"/>
    </location>
</feature>
<feature type="transmembrane region" description="Helical" evidence="2">
    <location>
        <begin position="474"/>
        <end position="498"/>
    </location>
</feature>
<feature type="transmembrane region" description="Helical" evidence="2">
    <location>
        <begin position="1491"/>
        <end position="1512"/>
    </location>
</feature>
<dbReference type="EMBL" id="JAWQEV010000005">
    <property type="protein sequence ID" value="MDW4574186.1"/>
    <property type="molecule type" value="Genomic_DNA"/>
</dbReference>
<feature type="transmembrane region" description="Helical" evidence="2">
    <location>
        <begin position="1277"/>
        <end position="1294"/>
    </location>
</feature>
<feature type="transmembrane region" description="Helical" evidence="2">
    <location>
        <begin position="1573"/>
        <end position="1596"/>
    </location>
</feature>
<feature type="transmembrane region" description="Helical" evidence="2">
    <location>
        <begin position="1666"/>
        <end position="1688"/>
    </location>
</feature>
<feature type="transmembrane region" description="Helical" evidence="2">
    <location>
        <begin position="625"/>
        <end position="642"/>
    </location>
</feature>
<feature type="transmembrane region" description="Helical" evidence="2">
    <location>
        <begin position="1823"/>
        <end position="1842"/>
    </location>
</feature>
<feature type="transmembrane region" description="Helical" evidence="2">
    <location>
        <begin position="680"/>
        <end position="704"/>
    </location>
</feature>
<gene>
    <name evidence="3" type="ORF">R8Z58_15505</name>
</gene>
<evidence type="ECO:0000256" key="1">
    <source>
        <dbReference type="SAM" id="MobiDB-lite"/>
    </source>
</evidence>
<feature type="transmembrane region" description="Helical" evidence="2">
    <location>
        <begin position="1141"/>
        <end position="1161"/>
    </location>
</feature>
<comment type="caution">
    <text evidence="3">The sequence shown here is derived from an EMBL/GenBank/DDBJ whole genome shotgun (WGS) entry which is preliminary data.</text>
</comment>
<feature type="transmembrane region" description="Helical" evidence="2">
    <location>
        <begin position="357"/>
        <end position="378"/>
    </location>
</feature>
<reference evidence="3 4" key="1">
    <citation type="submission" date="2023-11" db="EMBL/GenBank/DDBJ databases">
        <title>Draft genome sequence of Microbacterium arthrosphaerae JCM 30492.</title>
        <authorList>
            <person name="Zhang G."/>
            <person name="Ding Y."/>
        </authorList>
    </citation>
    <scope>NUCLEOTIDE SEQUENCE [LARGE SCALE GENOMIC DNA]</scope>
    <source>
        <strain evidence="3 4">JCM 30492</strain>
    </source>
</reference>
<feature type="transmembrane region" description="Helical" evidence="2">
    <location>
        <begin position="209"/>
        <end position="228"/>
    </location>
</feature>
<feature type="transmembrane region" description="Helical" evidence="2">
    <location>
        <begin position="1603"/>
        <end position="1625"/>
    </location>
</feature>
<feature type="transmembrane region" description="Helical" evidence="2">
    <location>
        <begin position="805"/>
        <end position="824"/>
    </location>
</feature>
<feature type="transmembrane region" description="Helical" evidence="2">
    <location>
        <begin position="836"/>
        <end position="857"/>
    </location>
</feature>
<keyword evidence="2" id="KW-1133">Transmembrane helix</keyword>
<feature type="transmembrane region" description="Helical" evidence="2">
    <location>
        <begin position="1549"/>
        <end position="1567"/>
    </location>
</feature>
<evidence type="ECO:0000313" key="3">
    <source>
        <dbReference type="EMBL" id="MDW4574186.1"/>
    </source>
</evidence>
<feature type="transmembrane region" description="Helical" evidence="2">
    <location>
        <begin position="1056"/>
        <end position="1082"/>
    </location>
</feature>
<keyword evidence="2" id="KW-0812">Transmembrane</keyword>
<feature type="transmembrane region" description="Helical" evidence="2">
    <location>
        <begin position="648"/>
        <end position="668"/>
    </location>
</feature>
<feature type="region of interest" description="Disordered" evidence="1">
    <location>
        <begin position="1386"/>
        <end position="1454"/>
    </location>
</feature>
<dbReference type="Proteomes" id="UP001283109">
    <property type="component" value="Unassembled WGS sequence"/>
</dbReference>
<feature type="transmembrane region" description="Helical" evidence="2">
    <location>
        <begin position="1332"/>
        <end position="1349"/>
    </location>
</feature>
<feature type="transmembrane region" description="Helical" evidence="2">
    <location>
        <begin position="384"/>
        <end position="402"/>
    </location>
</feature>
<feature type="transmembrane region" description="Helical" evidence="2">
    <location>
        <begin position="1033"/>
        <end position="1050"/>
    </location>
</feature>
<feature type="transmembrane region" description="Helical" evidence="2">
    <location>
        <begin position="1720"/>
        <end position="1741"/>
    </location>
</feature>
<organism evidence="3 4">
    <name type="scientific">Microbacterium arthrosphaerae</name>
    <dbReference type="NCBI Taxonomy" id="792652"/>
    <lineage>
        <taxon>Bacteria</taxon>
        <taxon>Bacillati</taxon>
        <taxon>Actinomycetota</taxon>
        <taxon>Actinomycetes</taxon>
        <taxon>Micrococcales</taxon>
        <taxon>Microbacteriaceae</taxon>
        <taxon>Microbacterium</taxon>
    </lineage>
</organism>
<feature type="transmembrane region" description="Helical" evidence="2">
    <location>
        <begin position="780"/>
        <end position="798"/>
    </location>
</feature>
<feature type="transmembrane region" description="Helical" evidence="2">
    <location>
        <begin position="1306"/>
        <end position="1326"/>
    </location>
</feature>
<feature type="transmembrane region" description="Helical" evidence="2">
    <location>
        <begin position="1848"/>
        <end position="1867"/>
    </location>
</feature>
<name>A0ABU4H4C7_9MICO</name>
<feature type="transmembrane region" description="Helical" evidence="2">
    <location>
        <begin position="1089"/>
        <end position="1109"/>
    </location>
</feature>
<feature type="transmembrane region" description="Helical" evidence="2">
    <location>
        <begin position="323"/>
        <end position="345"/>
    </location>
</feature>
<feature type="transmembrane region" description="Helical" evidence="2">
    <location>
        <begin position="710"/>
        <end position="731"/>
    </location>
</feature>